<dbReference type="Proteomes" id="UP001151760">
    <property type="component" value="Unassembled WGS sequence"/>
</dbReference>
<reference evidence="1" key="1">
    <citation type="journal article" date="2022" name="Int. J. Mol. Sci.">
        <title>Draft Genome of Tanacetum Coccineum: Genomic Comparison of Closely Related Tanacetum-Family Plants.</title>
        <authorList>
            <person name="Yamashiro T."/>
            <person name="Shiraishi A."/>
            <person name="Nakayama K."/>
            <person name="Satake H."/>
        </authorList>
    </citation>
    <scope>NUCLEOTIDE SEQUENCE</scope>
</reference>
<organism evidence="1 2">
    <name type="scientific">Tanacetum coccineum</name>
    <dbReference type="NCBI Taxonomy" id="301880"/>
    <lineage>
        <taxon>Eukaryota</taxon>
        <taxon>Viridiplantae</taxon>
        <taxon>Streptophyta</taxon>
        <taxon>Embryophyta</taxon>
        <taxon>Tracheophyta</taxon>
        <taxon>Spermatophyta</taxon>
        <taxon>Magnoliopsida</taxon>
        <taxon>eudicotyledons</taxon>
        <taxon>Gunneridae</taxon>
        <taxon>Pentapetalae</taxon>
        <taxon>asterids</taxon>
        <taxon>campanulids</taxon>
        <taxon>Asterales</taxon>
        <taxon>Asteraceae</taxon>
        <taxon>Asteroideae</taxon>
        <taxon>Anthemideae</taxon>
        <taxon>Anthemidinae</taxon>
        <taxon>Tanacetum</taxon>
    </lineage>
</organism>
<sequence length="80" mass="9302">MNSCRMRLYDILKLRDKWEQDIKIQRGIAGENIQMVVDEGDDLFIDELKTLNKRSKTICSICEIINIKDLTDKSIIEASL</sequence>
<reference evidence="1" key="2">
    <citation type="submission" date="2022-01" db="EMBL/GenBank/DDBJ databases">
        <authorList>
            <person name="Yamashiro T."/>
            <person name="Shiraishi A."/>
            <person name="Satake H."/>
            <person name="Nakayama K."/>
        </authorList>
    </citation>
    <scope>NUCLEOTIDE SEQUENCE</scope>
</reference>
<evidence type="ECO:0000313" key="1">
    <source>
        <dbReference type="EMBL" id="GJU04350.1"/>
    </source>
</evidence>
<protein>
    <submittedName>
        <fullName evidence="1">Uncharacterized protein</fullName>
    </submittedName>
</protein>
<comment type="caution">
    <text evidence="1">The sequence shown here is derived from an EMBL/GenBank/DDBJ whole genome shotgun (WGS) entry which is preliminary data.</text>
</comment>
<evidence type="ECO:0000313" key="2">
    <source>
        <dbReference type="Proteomes" id="UP001151760"/>
    </source>
</evidence>
<accession>A0ABQ5IVU9</accession>
<gene>
    <name evidence="1" type="ORF">Tco_1114688</name>
</gene>
<name>A0ABQ5IVU9_9ASTR</name>
<proteinExistence type="predicted"/>
<dbReference type="EMBL" id="BQNB010021239">
    <property type="protein sequence ID" value="GJU04350.1"/>
    <property type="molecule type" value="Genomic_DNA"/>
</dbReference>
<keyword evidence="2" id="KW-1185">Reference proteome</keyword>